<gene>
    <name evidence="1" type="ORF">F503_06457</name>
</gene>
<proteinExistence type="predicted"/>
<sequence>MQPRARPIQRLATAVSQCSAEVCDGRMVWESESSRWAKPRARADKQAAVYGKCIVVDYNSVHKDKCVAEFMKLKNCCLTTWDRKPRGRAITAVGKRHVLTFLGCGKEGQMRTSDTFEESEVSSRCLASWSEQLLHLLPVGYCYGSLLAVTGGLVFVLHRVHESPPRGYHAKMRVPNMAVLWALREIMTSIAARHSTLWHIQLRPLRHHARP</sequence>
<keyword evidence="2" id="KW-1185">Reference proteome</keyword>
<dbReference type="eggNOG" id="ENOG502SBX9">
    <property type="taxonomic scope" value="Eukaryota"/>
</dbReference>
<reference evidence="1 2" key="1">
    <citation type="journal article" date="2013" name="BMC Genomics">
        <title>The genome and transcriptome of the pine saprophyte Ophiostoma piceae, and a comparison with the bark beetle-associated pine pathogen Grosmannia clavigera.</title>
        <authorList>
            <person name="Haridas S."/>
            <person name="Wang Y."/>
            <person name="Lim L."/>
            <person name="Massoumi Alamouti S."/>
            <person name="Jackman S."/>
            <person name="Docking R."/>
            <person name="Robertson G."/>
            <person name="Birol I."/>
            <person name="Bohlmann J."/>
            <person name="Breuil C."/>
        </authorList>
    </citation>
    <scope>NUCLEOTIDE SEQUENCE [LARGE SCALE GENOMIC DNA]</scope>
    <source>
        <strain evidence="1 2">UAMH 11346</strain>
    </source>
</reference>
<evidence type="ECO:0000313" key="1">
    <source>
        <dbReference type="EMBL" id="EPE03751.1"/>
    </source>
</evidence>
<accession>S3BWH9</accession>
<dbReference type="EMBL" id="KE148165">
    <property type="protein sequence ID" value="EPE03751.1"/>
    <property type="molecule type" value="Genomic_DNA"/>
</dbReference>
<dbReference type="VEuPathDB" id="FungiDB:F503_06457"/>
<dbReference type="HOGENOM" id="CLU_1305190_0_0_1"/>
<name>S3BWH9_OPHP1</name>
<dbReference type="AlphaFoldDB" id="S3BWH9"/>
<evidence type="ECO:0000313" key="2">
    <source>
        <dbReference type="Proteomes" id="UP000016923"/>
    </source>
</evidence>
<dbReference type="Proteomes" id="UP000016923">
    <property type="component" value="Unassembled WGS sequence"/>
</dbReference>
<protein>
    <submittedName>
        <fullName evidence="1">Uncharacterized protein</fullName>
    </submittedName>
</protein>
<dbReference type="OrthoDB" id="3821113at2759"/>
<organism evidence="1 2">
    <name type="scientific">Ophiostoma piceae (strain UAMH 11346)</name>
    <name type="common">Sap stain fungus</name>
    <dbReference type="NCBI Taxonomy" id="1262450"/>
    <lineage>
        <taxon>Eukaryota</taxon>
        <taxon>Fungi</taxon>
        <taxon>Dikarya</taxon>
        <taxon>Ascomycota</taxon>
        <taxon>Pezizomycotina</taxon>
        <taxon>Sordariomycetes</taxon>
        <taxon>Sordariomycetidae</taxon>
        <taxon>Ophiostomatales</taxon>
        <taxon>Ophiostomataceae</taxon>
        <taxon>Ophiostoma</taxon>
    </lineage>
</organism>